<name>A0A4R6YZ55_9GAMM</name>
<proteinExistence type="predicted"/>
<reference evidence="2 3" key="1">
    <citation type="submission" date="2019-03" db="EMBL/GenBank/DDBJ databases">
        <title>Genomic Encyclopedia of Type Strains, Phase IV (KMG-IV): sequencing the most valuable type-strain genomes for metagenomic binning, comparative biology and taxonomic classification.</title>
        <authorList>
            <person name="Goeker M."/>
        </authorList>
    </citation>
    <scope>NUCLEOTIDE SEQUENCE [LARGE SCALE GENOMIC DNA]</scope>
    <source>
        <strain evidence="2 3">DSM 21667</strain>
    </source>
</reference>
<gene>
    <name evidence="2" type="ORF">DFR29_106271</name>
</gene>
<protein>
    <recommendedName>
        <fullName evidence="4">Ig-like domain-containing protein</fullName>
    </recommendedName>
</protein>
<feature type="chain" id="PRO_5020328358" description="Ig-like domain-containing protein" evidence="1">
    <location>
        <begin position="27"/>
        <end position="151"/>
    </location>
</feature>
<sequence length="151" mass="15684">MFRSFCSFASSAVVIAACLSSATAHADKFCETIPLNLCNTTECYTSTSQSLTDADCTDSVYVLTTQSIGTAPANTSLQCSRASSGHGYTCEAWPQGEEISYDWFNSNNSAIATDVINPFRSFNCNAGTISVAVVGPGGGTSLASATLPSCN</sequence>
<evidence type="ECO:0008006" key="4">
    <source>
        <dbReference type="Google" id="ProtNLM"/>
    </source>
</evidence>
<dbReference type="RefSeq" id="WP_133818860.1">
    <property type="nucleotide sequence ID" value="NZ_SNZH01000006.1"/>
</dbReference>
<evidence type="ECO:0000313" key="2">
    <source>
        <dbReference type="EMBL" id="TDR44123.1"/>
    </source>
</evidence>
<dbReference type="AlphaFoldDB" id="A0A4R6YZ55"/>
<dbReference type="PROSITE" id="PS51257">
    <property type="entry name" value="PROKAR_LIPOPROTEIN"/>
    <property type="match status" value="1"/>
</dbReference>
<accession>A0A4R6YZ55</accession>
<dbReference type="Proteomes" id="UP000295293">
    <property type="component" value="Unassembled WGS sequence"/>
</dbReference>
<organism evidence="2 3">
    <name type="scientific">Tahibacter aquaticus</name>
    <dbReference type="NCBI Taxonomy" id="520092"/>
    <lineage>
        <taxon>Bacteria</taxon>
        <taxon>Pseudomonadati</taxon>
        <taxon>Pseudomonadota</taxon>
        <taxon>Gammaproteobacteria</taxon>
        <taxon>Lysobacterales</taxon>
        <taxon>Rhodanobacteraceae</taxon>
        <taxon>Tahibacter</taxon>
    </lineage>
</organism>
<evidence type="ECO:0000256" key="1">
    <source>
        <dbReference type="SAM" id="SignalP"/>
    </source>
</evidence>
<comment type="caution">
    <text evidence="2">The sequence shown here is derived from an EMBL/GenBank/DDBJ whole genome shotgun (WGS) entry which is preliminary data.</text>
</comment>
<evidence type="ECO:0000313" key="3">
    <source>
        <dbReference type="Proteomes" id="UP000295293"/>
    </source>
</evidence>
<feature type="signal peptide" evidence="1">
    <location>
        <begin position="1"/>
        <end position="26"/>
    </location>
</feature>
<keyword evidence="1" id="KW-0732">Signal</keyword>
<keyword evidence="3" id="KW-1185">Reference proteome</keyword>
<dbReference type="EMBL" id="SNZH01000006">
    <property type="protein sequence ID" value="TDR44123.1"/>
    <property type="molecule type" value="Genomic_DNA"/>
</dbReference>